<reference evidence="3 4" key="1">
    <citation type="journal article" date="2018" name="PLoS Genet.">
        <title>Population sequencing reveals clonal diversity and ancestral inbreeding in the grapevine cultivar Chardonnay.</title>
        <authorList>
            <person name="Roach M.J."/>
            <person name="Johnson D.L."/>
            <person name="Bohlmann J."/>
            <person name="van Vuuren H.J."/>
            <person name="Jones S.J."/>
            <person name="Pretorius I.S."/>
            <person name="Schmidt S.A."/>
            <person name="Borneman A.R."/>
        </authorList>
    </citation>
    <scope>NUCLEOTIDE SEQUENCE [LARGE SCALE GENOMIC DNA]</scope>
    <source>
        <strain evidence="4">cv. Chardonnay</strain>
        <tissue evidence="3">Leaf</tissue>
    </source>
</reference>
<dbReference type="EMBL" id="QGNW01000279">
    <property type="protein sequence ID" value="RVW79520.1"/>
    <property type="molecule type" value="Genomic_DNA"/>
</dbReference>
<evidence type="ECO:0000313" key="4">
    <source>
        <dbReference type="Proteomes" id="UP000288805"/>
    </source>
</evidence>
<evidence type="ECO:0000259" key="2">
    <source>
        <dbReference type="Pfam" id="PF07059"/>
    </source>
</evidence>
<evidence type="ECO:0000256" key="1">
    <source>
        <dbReference type="SAM" id="MobiDB-lite"/>
    </source>
</evidence>
<feature type="domain" description="Protein ENHANCED DISEASE RESISTANCE 2 C-terminal" evidence="2">
    <location>
        <begin position="138"/>
        <end position="274"/>
    </location>
</feature>
<dbReference type="Pfam" id="PF07059">
    <property type="entry name" value="EDR2_C"/>
    <property type="match status" value="1"/>
</dbReference>
<dbReference type="PANTHER" id="PTHR12136:SF100">
    <property type="entry name" value="PROTEIN ENHANCED DISEASE RESISTANCE 2-LIKE"/>
    <property type="match status" value="1"/>
</dbReference>
<dbReference type="Proteomes" id="UP000288805">
    <property type="component" value="Unassembled WGS sequence"/>
</dbReference>
<dbReference type="AlphaFoldDB" id="A0A438H4L6"/>
<comment type="caution">
    <text evidence="3">The sequence shown here is derived from an EMBL/GenBank/DDBJ whole genome shotgun (WGS) entry which is preliminary data.</text>
</comment>
<accession>A0A438H4L6</accession>
<name>A0A438H4L6_VITVI</name>
<protein>
    <submittedName>
        <fullName evidence="3">Protein enhanced disease resistance 2</fullName>
    </submittedName>
</protein>
<sequence length="283" mass="32082">MCDKVLIDLQKLKLLEMVQQCLREWFSQSDERHTAPRIPVMINMTSASVSSQKNQENQEPAGKGFPSLDELHSASRNSMMLDEFSDEDEEFQVAEVEQEAYNEVEQTALEEDPTDQIDLSCFSGNLRRNDNDDGRDCWTISDGNNFRVRSKHFFSDKSKIPAGKHTMELVAVDWLKDIKRIDHVARRPGCAVQLMFLANWCLGQRIGVASEKGLFSLAINLQVPGSTHYSMVFYLVTKQLVPGSLLQCFVDGDDEFRNSRLKLIPSVPKVPFHVAILLTLANN</sequence>
<gene>
    <name evidence="3" type="primary">EDR2_1</name>
    <name evidence="3" type="ORF">CK203_051687</name>
</gene>
<dbReference type="InterPro" id="IPR009769">
    <property type="entry name" value="EDR2_C"/>
</dbReference>
<dbReference type="PANTHER" id="PTHR12136">
    <property type="entry name" value="ENHANCED DISEASE RESISTANCE-RELATED"/>
    <property type="match status" value="1"/>
</dbReference>
<evidence type="ECO:0000313" key="3">
    <source>
        <dbReference type="EMBL" id="RVW79520.1"/>
    </source>
</evidence>
<feature type="compositionally biased region" description="Polar residues" evidence="1">
    <location>
        <begin position="47"/>
        <end position="58"/>
    </location>
</feature>
<organism evidence="3 4">
    <name type="scientific">Vitis vinifera</name>
    <name type="common">Grape</name>
    <dbReference type="NCBI Taxonomy" id="29760"/>
    <lineage>
        <taxon>Eukaryota</taxon>
        <taxon>Viridiplantae</taxon>
        <taxon>Streptophyta</taxon>
        <taxon>Embryophyta</taxon>
        <taxon>Tracheophyta</taxon>
        <taxon>Spermatophyta</taxon>
        <taxon>Magnoliopsida</taxon>
        <taxon>eudicotyledons</taxon>
        <taxon>Gunneridae</taxon>
        <taxon>Pentapetalae</taxon>
        <taxon>rosids</taxon>
        <taxon>Vitales</taxon>
        <taxon>Vitaceae</taxon>
        <taxon>Viteae</taxon>
        <taxon>Vitis</taxon>
    </lineage>
</organism>
<proteinExistence type="predicted"/>
<dbReference type="InterPro" id="IPR045096">
    <property type="entry name" value="EDR2-like"/>
</dbReference>
<feature type="region of interest" description="Disordered" evidence="1">
    <location>
        <begin position="47"/>
        <end position="70"/>
    </location>
</feature>